<reference evidence="1" key="1">
    <citation type="submission" date="2020-05" db="EMBL/GenBank/DDBJ databases">
        <authorList>
            <person name="Chiriac C."/>
            <person name="Salcher M."/>
            <person name="Ghai R."/>
            <person name="Kavagutti S V."/>
        </authorList>
    </citation>
    <scope>NUCLEOTIDE SEQUENCE</scope>
</reference>
<name>A0A6J7X1B5_9CAUD</name>
<dbReference type="Gene3D" id="3.30.420.240">
    <property type="match status" value="1"/>
</dbReference>
<dbReference type="Gene3D" id="3.40.50.300">
    <property type="entry name" value="P-loop containing nucleotide triphosphate hydrolases"/>
    <property type="match status" value="1"/>
</dbReference>
<organism evidence="1">
    <name type="scientific">uncultured Caudovirales phage</name>
    <dbReference type="NCBI Taxonomy" id="2100421"/>
    <lineage>
        <taxon>Viruses</taxon>
        <taxon>Duplodnaviria</taxon>
        <taxon>Heunggongvirae</taxon>
        <taxon>Uroviricota</taxon>
        <taxon>Caudoviricetes</taxon>
        <taxon>Peduoviridae</taxon>
        <taxon>Maltschvirus</taxon>
        <taxon>Maltschvirus maltsch</taxon>
    </lineage>
</organism>
<protein>
    <submittedName>
        <fullName evidence="1">Terminase-like family</fullName>
    </submittedName>
</protein>
<evidence type="ECO:0000313" key="1">
    <source>
        <dbReference type="EMBL" id="CAB5221063.1"/>
    </source>
</evidence>
<gene>
    <name evidence="1" type="ORF">UFOVP357_69</name>
</gene>
<proteinExistence type="predicted"/>
<dbReference type="InterPro" id="IPR027417">
    <property type="entry name" value="P-loop_NTPase"/>
</dbReference>
<dbReference type="EMBL" id="LR798289">
    <property type="protein sequence ID" value="CAB5221063.1"/>
    <property type="molecule type" value="Genomic_DNA"/>
</dbReference>
<accession>A0A6J7X1B5</accession>
<sequence length="391" mass="44496">MTNRSKKVNYVSINQKEASDKVNYAKQFYFSIPELSGFRAPIYTSAEFEFSLHNHPDTSYLISQPASSAVRGGEKDVYFDEFAFIRDARKLYDAAIPATTRGDSRLTIVSTPLGQSGLFFEIANDRARYPEYSVHIVPWWECSIMSIDPAESTALAADYDTPERVNRWGTESIKSIFNNMGIDSFRQEYECSFADESVNFYPWGLIVQNVDDELLGKAYDPSLKYCIGIDLAKKVDKTVVTVAHLDEETGVKTIVKTFETQDDYEKQVQFFEQLIKDLKPLRVTVDATGVGAVIAERLVASHGGIVEPVVFTQSLKENWATSFKSDLQTGKIRMPRHRDLLHEIHSIERRKSEAGNYLFRARDNEHDDYYWSAMLALYGVGRKSPAINFAW</sequence>
<dbReference type="Pfam" id="PF03237">
    <property type="entry name" value="Terminase_6N"/>
    <property type="match status" value="1"/>
</dbReference>